<evidence type="ECO:0000313" key="8">
    <source>
        <dbReference type="Proteomes" id="UP000789739"/>
    </source>
</evidence>
<dbReference type="InterPro" id="IPR000225">
    <property type="entry name" value="Armadillo"/>
</dbReference>
<dbReference type="Pfam" id="PF02985">
    <property type="entry name" value="HEAT"/>
    <property type="match status" value="1"/>
</dbReference>
<comment type="caution">
    <text evidence="7">The sequence shown here is derived from an EMBL/GenBank/DDBJ whole genome shotgun (WGS) entry which is preliminary data.</text>
</comment>
<dbReference type="GO" id="GO:0005737">
    <property type="term" value="C:cytoplasm"/>
    <property type="evidence" value="ECO:0007669"/>
    <property type="project" value="UniProtKB-SubCell"/>
</dbReference>
<dbReference type="SUPFAM" id="SSF48371">
    <property type="entry name" value="ARM repeat"/>
    <property type="match status" value="1"/>
</dbReference>
<proteinExistence type="predicted"/>
<dbReference type="GO" id="GO:0005634">
    <property type="term" value="C:nucleus"/>
    <property type="evidence" value="ECO:0007669"/>
    <property type="project" value="UniProtKB-SubCell"/>
</dbReference>
<dbReference type="Proteomes" id="UP000789739">
    <property type="component" value="Unassembled WGS sequence"/>
</dbReference>
<accession>A0A9N9FJV3</accession>
<dbReference type="InterPro" id="IPR011989">
    <property type="entry name" value="ARM-like"/>
</dbReference>
<dbReference type="OrthoDB" id="5559898at2759"/>
<comment type="subcellular location">
    <subcellularLocation>
        <location evidence="2">Cytoplasm</location>
    </subcellularLocation>
    <subcellularLocation>
        <location evidence="1">Nucleus</location>
    </subcellularLocation>
</comment>
<dbReference type="EMBL" id="CAJVPI010000494">
    <property type="protein sequence ID" value="CAG8541930.1"/>
    <property type="molecule type" value="Genomic_DNA"/>
</dbReference>
<keyword evidence="4" id="KW-0677">Repeat</keyword>
<evidence type="ECO:0000256" key="1">
    <source>
        <dbReference type="ARBA" id="ARBA00004123"/>
    </source>
</evidence>
<gene>
    <name evidence="7" type="ORF">PBRASI_LOCUS4633</name>
</gene>
<dbReference type="InterPro" id="IPR038739">
    <property type="entry name" value="ARMC8/Vid28"/>
</dbReference>
<dbReference type="PANTHER" id="PTHR15651">
    <property type="entry name" value="ARMADILLO REPEAT-CONTAINING PROTEIN 8"/>
    <property type="match status" value="1"/>
</dbReference>
<dbReference type="PROSITE" id="PS50176">
    <property type="entry name" value="ARM_REPEAT"/>
    <property type="match status" value="1"/>
</dbReference>
<dbReference type="InterPro" id="IPR000357">
    <property type="entry name" value="HEAT"/>
</dbReference>
<organism evidence="7 8">
    <name type="scientific">Paraglomus brasilianum</name>
    <dbReference type="NCBI Taxonomy" id="144538"/>
    <lineage>
        <taxon>Eukaryota</taxon>
        <taxon>Fungi</taxon>
        <taxon>Fungi incertae sedis</taxon>
        <taxon>Mucoromycota</taxon>
        <taxon>Glomeromycotina</taxon>
        <taxon>Glomeromycetes</taxon>
        <taxon>Paraglomerales</taxon>
        <taxon>Paraglomeraceae</taxon>
        <taxon>Paraglomus</taxon>
    </lineage>
</organism>
<keyword evidence="5" id="KW-0539">Nucleus</keyword>
<name>A0A9N9FJV3_9GLOM</name>
<evidence type="ECO:0000256" key="3">
    <source>
        <dbReference type="ARBA" id="ARBA00022490"/>
    </source>
</evidence>
<keyword evidence="3" id="KW-0963">Cytoplasm</keyword>
<dbReference type="SMART" id="SM00185">
    <property type="entry name" value="ARM"/>
    <property type="match status" value="10"/>
</dbReference>
<evidence type="ECO:0000256" key="5">
    <source>
        <dbReference type="ARBA" id="ARBA00023242"/>
    </source>
</evidence>
<keyword evidence="8" id="KW-1185">Reference proteome</keyword>
<dbReference type="Pfam" id="PF00514">
    <property type="entry name" value="Arm"/>
    <property type="match status" value="2"/>
</dbReference>
<dbReference type="AlphaFoldDB" id="A0A9N9FJV3"/>
<evidence type="ECO:0000256" key="2">
    <source>
        <dbReference type="ARBA" id="ARBA00004496"/>
    </source>
</evidence>
<dbReference type="GO" id="GO:0043161">
    <property type="term" value="P:proteasome-mediated ubiquitin-dependent protein catabolic process"/>
    <property type="evidence" value="ECO:0007669"/>
    <property type="project" value="TreeGrafter"/>
</dbReference>
<evidence type="ECO:0000313" key="7">
    <source>
        <dbReference type="EMBL" id="CAG8541930.1"/>
    </source>
</evidence>
<feature type="repeat" description="ARM" evidence="6">
    <location>
        <begin position="420"/>
        <end position="447"/>
    </location>
</feature>
<reference evidence="7" key="1">
    <citation type="submission" date="2021-06" db="EMBL/GenBank/DDBJ databases">
        <authorList>
            <person name="Kallberg Y."/>
            <person name="Tangrot J."/>
            <person name="Rosling A."/>
        </authorList>
    </citation>
    <scope>NUCLEOTIDE SEQUENCE</scope>
    <source>
        <strain evidence="7">BR232B</strain>
    </source>
</reference>
<sequence>MNSSKHEQAVAELNSPDRTTCLNALRFIKNNVIGNKTKKDLYIQLNVIPKLVKFLGDRSEADTQVKIQSVIILGSFAYGGEENVMDLVRHNAIRPLLDCISLKNDPKLIEAAARALKAAYKSPAADKSDVFHDDYLRDIIVLLNPDSLSPKTDREKITAIHIAEVAATIIARCCDTSEQQLQIAHAGAPTALIKLLTCGYAKAQEAALDALAFLCRENTMFGKAIVEIKTIEEYSDDIKLGVLPTLVKLLDEKGPVQEEAPHVLAYLIRDNENLQKAACEAEAITKLAQIITQIGNEERLYYDSADSDKLKENALTALAAMSSLTDTGRKLVVEANIVTQIVQAMSHRSYGVRAAACQCTRSLSRSVNILRTSLIDAGVAGPLFKLLSDESTDVQTIACATLCNMVLEFAPMKKTVVEMGGIEKFVELLRSSDNALRLNAIWALKNLVCSAESDIKEAVMKILTYPTMASLIDDPEIDIQEQAITLLRNLACKRAVDIEEVFKGLGENQLMDIIENKLLRYEAKEEIIMQILYVITNIASGDERHKQSIMSRSSILQSILKYMGHENPEIRVAAVWCLNNLTHPEDKQIIGTQERIRRLRQMGFEEKIKNMAEDGHLDVRERVKQALSQFSQV</sequence>
<dbReference type="InterPro" id="IPR016024">
    <property type="entry name" value="ARM-type_fold"/>
</dbReference>
<dbReference type="Gene3D" id="1.25.10.10">
    <property type="entry name" value="Leucine-rich Repeat Variant"/>
    <property type="match status" value="2"/>
</dbReference>
<evidence type="ECO:0000256" key="4">
    <source>
        <dbReference type="ARBA" id="ARBA00022737"/>
    </source>
</evidence>
<dbReference type="PANTHER" id="PTHR15651:SF7">
    <property type="entry name" value="ARMADILLO REPEAT-CONTAINING PROTEIN 8"/>
    <property type="match status" value="1"/>
</dbReference>
<evidence type="ECO:0000256" key="6">
    <source>
        <dbReference type="PROSITE-ProRule" id="PRU00259"/>
    </source>
</evidence>
<protein>
    <submittedName>
        <fullName evidence="7">3167_t:CDS:1</fullName>
    </submittedName>
</protein>
<dbReference type="GO" id="GO:0034657">
    <property type="term" value="C:GID complex"/>
    <property type="evidence" value="ECO:0007669"/>
    <property type="project" value="TreeGrafter"/>
</dbReference>